<feature type="region of interest" description="Disordered" evidence="8">
    <location>
        <begin position="1"/>
        <end position="35"/>
    </location>
</feature>
<dbReference type="SMART" id="SM00317">
    <property type="entry name" value="SET"/>
    <property type="match status" value="1"/>
</dbReference>
<feature type="domain" description="SET" evidence="9">
    <location>
        <begin position="272"/>
        <end position="397"/>
    </location>
</feature>
<dbReference type="Gene3D" id="2.170.270.10">
    <property type="entry name" value="SET domain"/>
    <property type="match status" value="1"/>
</dbReference>
<dbReference type="EMBL" id="JALLPB020000737">
    <property type="protein sequence ID" value="KAL3806769.1"/>
    <property type="molecule type" value="Genomic_DNA"/>
</dbReference>
<dbReference type="InterPro" id="IPR001214">
    <property type="entry name" value="SET_dom"/>
</dbReference>
<dbReference type="Proteomes" id="UP001530377">
    <property type="component" value="Unassembled WGS sequence"/>
</dbReference>
<feature type="non-terminal residue" evidence="12">
    <location>
        <position position="1"/>
    </location>
</feature>
<evidence type="ECO:0000313" key="13">
    <source>
        <dbReference type="Proteomes" id="UP001530377"/>
    </source>
</evidence>
<evidence type="ECO:0000259" key="11">
    <source>
        <dbReference type="PROSITE" id="PS51215"/>
    </source>
</evidence>
<feature type="compositionally biased region" description="Low complexity" evidence="8">
    <location>
        <begin position="12"/>
        <end position="34"/>
    </location>
</feature>
<evidence type="ECO:0000256" key="3">
    <source>
        <dbReference type="ARBA" id="ARBA00022454"/>
    </source>
</evidence>
<feature type="domain" description="Post-SET" evidence="10">
    <location>
        <begin position="404"/>
        <end position="420"/>
    </location>
</feature>
<sequence>VSYVLSPHNAFATASPPSSPSVALPPSSSTTMTRTTKRSRVGFGCGGLVGRSLGKERSRRINAVVVKGKGDNVPHPLFESGDEENTDQFRYISPRFFFDEEMTTESVSPHLEASYFVDKKKVTQVNVILKWRIPDKSQKRSSCGLDGDSPNLTNNVVDAGKELSEATNSEPYSKRRKGDNKVGSSSSLSSSYLKPYIHVIANRYNPRNRPKRHPPIVDCCQCNQYTKEGVGSCGDMCLNRIIHMECVGNSVLKTGKRNPYWNCNCGTECGNRDLSNRKFARPAREHGKGWGLITVEGVSRGNLVQEYVGEIIDKKTMDKRILKWSRDYPNDPNFYTMYLEAGWYIDARKVGNEARFINHSCDPNCKLVPVNVAGYMRVSIVCIKDVPPGGFLSIDYQFDQPNGDKFKCRCGSANCHGKMNGGKAKEKLDKRMKKQLQVKVKAGVQHKKLLQGVKPSKKDRLHLKRLFVMRPNVNNDNHHRIVSSVCGGGSRKIKYGEGGNTMLYH</sequence>
<name>A0ABD3R1E8_9STRA</name>
<dbReference type="AlphaFoldDB" id="A0ABD3R1E8"/>
<proteinExistence type="predicted"/>
<dbReference type="PANTHER" id="PTHR22884">
    <property type="entry name" value="SET DOMAIN PROTEINS"/>
    <property type="match status" value="1"/>
</dbReference>
<dbReference type="PROSITE" id="PS51215">
    <property type="entry name" value="AWS"/>
    <property type="match status" value="1"/>
</dbReference>
<dbReference type="InterPro" id="IPR050777">
    <property type="entry name" value="SET2_Histone-Lys_MeTrsfase"/>
</dbReference>
<comment type="caution">
    <text evidence="12">The sequence shown here is derived from an EMBL/GenBank/DDBJ whole genome shotgun (WGS) entry which is preliminary data.</text>
</comment>
<gene>
    <name evidence="12" type="ORF">ACHAXA_005242</name>
</gene>
<keyword evidence="5" id="KW-0808">Transferase</keyword>
<keyword evidence="7" id="KW-0539">Nucleus</keyword>
<evidence type="ECO:0000259" key="9">
    <source>
        <dbReference type="PROSITE" id="PS50280"/>
    </source>
</evidence>
<evidence type="ECO:0000256" key="6">
    <source>
        <dbReference type="ARBA" id="ARBA00022691"/>
    </source>
</evidence>
<keyword evidence="13" id="KW-1185">Reference proteome</keyword>
<evidence type="ECO:0000256" key="2">
    <source>
        <dbReference type="ARBA" id="ARBA00004286"/>
    </source>
</evidence>
<dbReference type="GO" id="GO:0005694">
    <property type="term" value="C:chromosome"/>
    <property type="evidence" value="ECO:0007669"/>
    <property type="project" value="UniProtKB-SubCell"/>
</dbReference>
<comment type="subcellular location">
    <subcellularLocation>
        <location evidence="2">Chromosome</location>
    </subcellularLocation>
    <subcellularLocation>
        <location evidence="1">Nucleus</location>
    </subcellularLocation>
</comment>
<dbReference type="GO" id="GO:0008168">
    <property type="term" value="F:methyltransferase activity"/>
    <property type="evidence" value="ECO:0007669"/>
    <property type="project" value="UniProtKB-KW"/>
</dbReference>
<dbReference type="SUPFAM" id="SSF82199">
    <property type="entry name" value="SET domain"/>
    <property type="match status" value="1"/>
</dbReference>
<evidence type="ECO:0000259" key="10">
    <source>
        <dbReference type="PROSITE" id="PS50868"/>
    </source>
</evidence>
<dbReference type="SMART" id="SM00508">
    <property type="entry name" value="PostSET"/>
    <property type="match status" value="1"/>
</dbReference>
<keyword evidence="6" id="KW-0949">S-adenosyl-L-methionine</keyword>
<evidence type="ECO:0008006" key="14">
    <source>
        <dbReference type="Google" id="ProtNLM"/>
    </source>
</evidence>
<dbReference type="GO" id="GO:0032259">
    <property type="term" value="P:methylation"/>
    <property type="evidence" value="ECO:0007669"/>
    <property type="project" value="UniProtKB-KW"/>
</dbReference>
<dbReference type="PROSITE" id="PS50280">
    <property type="entry name" value="SET"/>
    <property type="match status" value="1"/>
</dbReference>
<protein>
    <recommendedName>
        <fullName evidence="14">Histone-lysine N-methyltransferase</fullName>
    </recommendedName>
</protein>
<dbReference type="Pfam" id="PF00856">
    <property type="entry name" value="SET"/>
    <property type="match status" value="1"/>
</dbReference>
<evidence type="ECO:0000256" key="4">
    <source>
        <dbReference type="ARBA" id="ARBA00022603"/>
    </source>
</evidence>
<organism evidence="12 13">
    <name type="scientific">Cyclostephanos tholiformis</name>
    <dbReference type="NCBI Taxonomy" id="382380"/>
    <lineage>
        <taxon>Eukaryota</taxon>
        <taxon>Sar</taxon>
        <taxon>Stramenopiles</taxon>
        <taxon>Ochrophyta</taxon>
        <taxon>Bacillariophyta</taxon>
        <taxon>Coscinodiscophyceae</taxon>
        <taxon>Thalassiosirophycidae</taxon>
        <taxon>Stephanodiscales</taxon>
        <taxon>Stephanodiscaceae</taxon>
        <taxon>Cyclostephanos</taxon>
    </lineage>
</organism>
<feature type="domain" description="AWS" evidence="11">
    <location>
        <begin position="215"/>
        <end position="278"/>
    </location>
</feature>
<reference evidence="12 13" key="1">
    <citation type="submission" date="2024-10" db="EMBL/GenBank/DDBJ databases">
        <title>Updated reference genomes for cyclostephanoid diatoms.</title>
        <authorList>
            <person name="Roberts W.R."/>
            <person name="Alverson A.J."/>
        </authorList>
    </citation>
    <scope>NUCLEOTIDE SEQUENCE [LARGE SCALE GENOMIC DNA]</scope>
    <source>
        <strain evidence="12 13">AJA228-03</strain>
    </source>
</reference>
<dbReference type="GO" id="GO:0005634">
    <property type="term" value="C:nucleus"/>
    <property type="evidence" value="ECO:0007669"/>
    <property type="project" value="UniProtKB-SubCell"/>
</dbReference>
<dbReference type="InterPro" id="IPR003616">
    <property type="entry name" value="Post-SET_dom"/>
</dbReference>
<dbReference type="PROSITE" id="PS50868">
    <property type="entry name" value="POST_SET"/>
    <property type="match status" value="1"/>
</dbReference>
<keyword evidence="4" id="KW-0489">Methyltransferase</keyword>
<dbReference type="InterPro" id="IPR006560">
    <property type="entry name" value="AWS_dom"/>
</dbReference>
<dbReference type="InterPro" id="IPR046341">
    <property type="entry name" value="SET_dom_sf"/>
</dbReference>
<accession>A0ABD3R1E8</accession>
<evidence type="ECO:0000256" key="5">
    <source>
        <dbReference type="ARBA" id="ARBA00022679"/>
    </source>
</evidence>
<evidence type="ECO:0000256" key="8">
    <source>
        <dbReference type="SAM" id="MobiDB-lite"/>
    </source>
</evidence>
<evidence type="ECO:0000256" key="1">
    <source>
        <dbReference type="ARBA" id="ARBA00004123"/>
    </source>
</evidence>
<evidence type="ECO:0000256" key="7">
    <source>
        <dbReference type="ARBA" id="ARBA00023242"/>
    </source>
</evidence>
<keyword evidence="3" id="KW-0158">Chromosome</keyword>
<evidence type="ECO:0000313" key="12">
    <source>
        <dbReference type="EMBL" id="KAL3806769.1"/>
    </source>
</evidence>
<feature type="region of interest" description="Disordered" evidence="8">
    <location>
        <begin position="163"/>
        <end position="189"/>
    </location>
</feature>